<name>A0A3B1DFD7_9ZZZZ</name>
<dbReference type="Gene3D" id="1.20.1600.10">
    <property type="entry name" value="Outer membrane efflux proteins (OEP)"/>
    <property type="match status" value="1"/>
</dbReference>
<dbReference type="PANTHER" id="PTHR30203:SF24">
    <property type="entry name" value="BLR4935 PROTEIN"/>
    <property type="match status" value="1"/>
</dbReference>
<evidence type="ECO:0008006" key="3">
    <source>
        <dbReference type="Google" id="ProtNLM"/>
    </source>
</evidence>
<evidence type="ECO:0000313" key="2">
    <source>
        <dbReference type="EMBL" id="VAX41526.1"/>
    </source>
</evidence>
<feature type="non-terminal residue" evidence="2">
    <location>
        <position position="1"/>
    </location>
</feature>
<dbReference type="AlphaFoldDB" id="A0A3B1DFD7"/>
<organism evidence="2">
    <name type="scientific">hydrothermal vent metagenome</name>
    <dbReference type="NCBI Taxonomy" id="652676"/>
    <lineage>
        <taxon>unclassified sequences</taxon>
        <taxon>metagenomes</taxon>
        <taxon>ecological metagenomes</taxon>
    </lineage>
</organism>
<dbReference type="SUPFAM" id="SSF56954">
    <property type="entry name" value="Outer membrane efflux proteins (OEP)"/>
    <property type="match status" value="1"/>
</dbReference>
<dbReference type="InterPro" id="IPR003423">
    <property type="entry name" value="OMP_efflux"/>
</dbReference>
<dbReference type="Pfam" id="PF02321">
    <property type="entry name" value="OEP"/>
    <property type="match status" value="1"/>
</dbReference>
<evidence type="ECO:0000256" key="1">
    <source>
        <dbReference type="SAM" id="MobiDB-lite"/>
    </source>
</evidence>
<proteinExistence type="predicted"/>
<gene>
    <name evidence="2" type="ORF">MNBD_PLANCTO02-1797</name>
</gene>
<accession>A0A3B1DFD7</accession>
<dbReference type="EMBL" id="UOGL01000557">
    <property type="protein sequence ID" value="VAX41526.1"/>
    <property type="molecule type" value="Genomic_DNA"/>
</dbReference>
<sequence>LDELKDDTTTEGIPPELEHQEIAIQNTPAEPEKISFPAGPFSLTLETAIQTALSHNPDLAIIRSSEPASRAAYHVADTYPYNPQFQTQVLPYTRDKEGNDAPVSQQHVIIQTFELAHQQRYRTGGAAATWEQVRSKIRSAELLSRAQTQRLFFTALYQRDLRDQAQSLTKLNEGMVGILERRLKAGQANSADVALAKLQMQSAHRQQRLTEANYQTALMSLRNYINLPEEIDVKLESRWLDINWNSMADIVRYPDGLSFNQGTHNNSAFEASLRSLVRERPDVSAAYFAITAARENLSLANANRTPNLQAGPMWQRDDSATQFWGIQAQINIPVINTGTPLVRQRRAEYQQQLITAQQMEQKAFLEARAAIRRYERARKLVEQSRGEFAQSIPDVLKPFEDQFKAGQIPLLQVFAFRTSLAQSRQSYLDLLNELAQSAADVTLATGLPTNQLITNAPTPMPPTPSNSIEMKRQ</sequence>
<dbReference type="InterPro" id="IPR010131">
    <property type="entry name" value="MdtP/NodT-like"/>
</dbReference>
<feature type="region of interest" description="Disordered" evidence="1">
    <location>
        <begin position="452"/>
        <end position="473"/>
    </location>
</feature>
<protein>
    <recommendedName>
        <fullName evidence="3">Heavy metal RND efflux outer membrane protein, CzcC family</fullName>
    </recommendedName>
</protein>
<reference evidence="2" key="1">
    <citation type="submission" date="2018-06" db="EMBL/GenBank/DDBJ databases">
        <authorList>
            <person name="Zhirakovskaya E."/>
        </authorList>
    </citation>
    <scope>NUCLEOTIDE SEQUENCE</scope>
</reference>
<dbReference type="PANTHER" id="PTHR30203">
    <property type="entry name" value="OUTER MEMBRANE CATION EFFLUX PROTEIN"/>
    <property type="match status" value="1"/>
</dbReference>
<dbReference type="GO" id="GO:0015562">
    <property type="term" value="F:efflux transmembrane transporter activity"/>
    <property type="evidence" value="ECO:0007669"/>
    <property type="project" value="InterPro"/>
</dbReference>